<name>A0A2A2K5J7_9BILA</name>
<keyword evidence="1" id="KW-0732">Signal</keyword>
<gene>
    <name evidence="3" type="ORF">WR25_20586</name>
</gene>
<dbReference type="InterPro" id="IPR035234">
    <property type="entry name" value="IgGFc-bd_N"/>
</dbReference>
<feature type="signal peptide" evidence="1">
    <location>
        <begin position="1"/>
        <end position="19"/>
    </location>
</feature>
<dbReference type="AlphaFoldDB" id="A0A2A2K5J7"/>
<organism evidence="3 4">
    <name type="scientific">Diploscapter pachys</name>
    <dbReference type="NCBI Taxonomy" id="2018661"/>
    <lineage>
        <taxon>Eukaryota</taxon>
        <taxon>Metazoa</taxon>
        <taxon>Ecdysozoa</taxon>
        <taxon>Nematoda</taxon>
        <taxon>Chromadorea</taxon>
        <taxon>Rhabditida</taxon>
        <taxon>Rhabditina</taxon>
        <taxon>Rhabditomorpha</taxon>
        <taxon>Rhabditoidea</taxon>
        <taxon>Rhabditidae</taxon>
        <taxon>Diploscapter</taxon>
    </lineage>
</organism>
<dbReference type="OrthoDB" id="5827517at2759"/>
<feature type="domain" description="IgGFc-binding protein N-terminal" evidence="2">
    <location>
        <begin position="166"/>
        <end position="441"/>
    </location>
</feature>
<dbReference type="PANTHER" id="PTHR46534">
    <property type="entry name" value="IGGFC_BINDING DOMAIN-CONTAINING PROTEIN"/>
    <property type="match status" value="1"/>
</dbReference>
<reference evidence="3 4" key="1">
    <citation type="journal article" date="2017" name="Curr. Biol.">
        <title>Genome architecture and evolution of a unichromosomal asexual nematode.</title>
        <authorList>
            <person name="Fradin H."/>
            <person name="Zegar C."/>
            <person name="Gutwein M."/>
            <person name="Lucas J."/>
            <person name="Kovtun M."/>
            <person name="Corcoran D."/>
            <person name="Baugh L.R."/>
            <person name="Kiontke K."/>
            <person name="Gunsalus K."/>
            <person name="Fitch D.H."/>
            <person name="Piano F."/>
        </authorList>
    </citation>
    <scope>NUCLEOTIDE SEQUENCE [LARGE SCALE GENOMIC DNA]</scope>
    <source>
        <strain evidence="3">PF1309</strain>
    </source>
</reference>
<evidence type="ECO:0000259" key="2">
    <source>
        <dbReference type="Pfam" id="PF17517"/>
    </source>
</evidence>
<protein>
    <recommendedName>
        <fullName evidence="2">IgGFc-binding protein N-terminal domain-containing protein</fullName>
    </recommendedName>
</protein>
<accession>A0A2A2K5J7</accession>
<dbReference type="PANTHER" id="PTHR46534:SF1">
    <property type="entry name" value="IGGFC-BINDING PROTEIN N-TERMINAL DOMAIN-CONTAINING PROTEIN"/>
    <property type="match status" value="1"/>
</dbReference>
<dbReference type="Pfam" id="PF17517">
    <property type="entry name" value="IgGFc_binding"/>
    <property type="match status" value="1"/>
</dbReference>
<keyword evidence="4" id="KW-1185">Reference proteome</keyword>
<evidence type="ECO:0000313" key="3">
    <source>
        <dbReference type="EMBL" id="PAV69152.1"/>
    </source>
</evidence>
<comment type="caution">
    <text evidence="3">The sequence shown here is derived from an EMBL/GenBank/DDBJ whole genome shotgun (WGS) entry which is preliminary data.</text>
</comment>
<feature type="chain" id="PRO_5012629718" description="IgGFc-binding protein N-terminal domain-containing protein" evidence="1">
    <location>
        <begin position="20"/>
        <end position="457"/>
    </location>
</feature>
<dbReference type="EMBL" id="LIAE01009584">
    <property type="protein sequence ID" value="PAV69152.1"/>
    <property type="molecule type" value="Genomic_DNA"/>
</dbReference>
<dbReference type="Proteomes" id="UP000218231">
    <property type="component" value="Unassembled WGS sequence"/>
</dbReference>
<sequence length="457" mass="50591">MKSISALIVSLLLVYFSESHKIELPGFKAEVGGKIQNRRGKYLKSFKENQNYATGTSFVFSFLNSHLDRLNTDYTEILSIIITNPSDKDANVHVASPYANFTDFDVTIGAGTSKEVPITPADIQTDYMDVNNWNVGYIENKIITVDSSAPILLVASNTHSDLDNGDKYVIYPLCQLGKEYHVIADEAQTFWMELMSTNIFTVIATEDATTVTIPWITNVSGVVINKGQQYTFADYYSVTNIVVSADKPVAVLSGAICGFGYWNPDYCNHEAVMLYPTDNWDTVIPYFKFRPSDEGEMMVLIKENGTDLSADGKVVFSGLTEYNYVIANITQGIYFTANKPIYGVAVGSENSRGEGSPFFVHLPSPKNFITDSITFATGLSDIETKLVHFVRVVTDIASIGSITVDNYTPNGLLYIRMGRSTYYFRDVLVQTGQHTVSAPDGVAFRAEDAPKERKALP</sequence>
<proteinExistence type="predicted"/>
<evidence type="ECO:0000256" key="1">
    <source>
        <dbReference type="SAM" id="SignalP"/>
    </source>
</evidence>
<evidence type="ECO:0000313" key="4">
    <source>
        <dbReference type="Proteomes" id="UP000218231"/>
    </source>
</evidence>